<evidence type="ECO:0000259" key="6">
    <source>
        <dbReference type="Pfam" id="PF00557"/>
    </source>
</evidence>
<dbReference type="InterPro" id="IPR000994">
    <property type="entry name" value="Pept_M24"/>
</dbReference>
<comment type="similarity">
    <text evidence="5">Belongs to the peptidase M24A family. Methionine aminopeptidase type 1 subfamily.</text>
</comment>
<dbReference type="GO" id="GO:0004239">
    <property type="term" value="F:initiator methionyl aminopeptidase activity"/>
    <property type="evidence" value="ECO:0007669"/>
    <property type="project" value="UniProtKB-UniRule"/>
</dbReference>
<dbReference type="EMBL" id="CAXLJL010000545">
    <property type="protein sequence ID" value="CAL5138874.1"/>
    <property type="molecule type" value="Genomic_DNA"/>
</dbReference>
<dbReference type="InterPro" id="IPR001714">
    <property type="entry name" value="Pept_M24_MAP"/>
</dbReference>
<evidence type="ECO:0000313" key="7">
    <source>
        <dbReference type="EMBL" id="CAL5138874.1"/>
    </source>
</evidence>
<sequence length="340" mass="37093">MPTSVWLQVNRFLAQRVRQIHICNRDIPASIPLPPYVTNSGKKSQHDPPKVPVVHTEDAIADLRTACSFVRDIFTELENFIRPGLSTQDIDDFVYKSCISKQVYPSPLNYHGFPKSVCTSINEVACHGIPASSVFLCPGDLLSVDISVYTGHAHGDSCRSYVIDSLESMLKKMQLSQSAYRERAKRSQFLCAVAKSCCEAAIRICGPGVPYSEIAQIISLMADNQGCRVVAGIRGHGVGNFLHGPPDIKHSVYELLPSTSEPDTDRSSDALMKSGHVFTIEPCIALADSNAPKPEAGSFMLPAVPVVLDDQWTVVTADRALTAQFEHTILITDSGHSVLT</sequence>
<dbReference type="PANTHER" id="PTHR43330">
    <property type="entry name" value="METHIONINE AMINOPEPTIDASE"/>
    <property type="match status" value="1"/>
</dbReference>
<dbReference type="AlphaFoldDB" id="A0AAV2TRN8"/>
<keyword evidence="3 5" id="KW-0479">Metal-binding</keyword>
<feature type="binding site" evidence="5">
    <location>
        <position position="326"/>
    </location>
    <ligand>
        <name>a divalent metal cation</name>
        <dbReference type="ChEBI" id="CHEBI:60240"/>
        <label>2</label>
        <note>catalytic</note>
    </ligand>
</feature>
<feature type="binding site" evidence="5">
    <location>
        <position position="243"/>
    </location>
    <ligand>
        <name>substrate</name>
    </ligand>
</feature>
<evidence type="ECO:0000256" key="2">
    <source>
        <dbReference type="ARBA" id="ARBA00022670"/>
    </source>
</evidence>
<dbReference type="GO" id="GO:0046872">
    <property type="term" value="F:metal ion binding"/>
    <property type="evidence" value="ECO:0007669"/>
    <property type="project" value="UniProtKB-UniRule"/>
</dbReference>
<name>A0AAV2TRN8_CALDB</name>
<evidence type="ECO:0000256" key="3">
    <source>
        <dbReference type="ARBA" id="ARBA00022723"/>
    </source>
</evidence>
<evidence type="ECO:0000256" key="1">
    <source>
        <dbReference type="ARBA" id="ARBA00022438"/>
    </source>
</evidence>
<accession>A0AAV2TRN8</accession>
<feature type="binding site" evidence="5">
    <location>
        <position position="145"/>
    </location>
    <ligand>
        <name>a divalent metal cation</name>
        <dbReference type="ChEBI" id="CHEBI:60240"/>
        <label>1</label>
    </ligand>
</feature>
<organism evidence="7 8">
    <name type="scientific">Calicophoron daubneyi</name>
    <name type="common">Rumen fluke</name>
    <name type="synonym">Paramphistomum daubneyi</name>
    <dbReference type="NCBI Taxonomy" id="300641"/>
    <lineage>
        <taxon>Eukaryota</taxon>
        <taxon>Metazoa</taxon>
        <taxon>Spiralia</taxon>
        <taxon>Lophotrochozoa</taxon>
        <taxon>Platyhelminthes</taxon>
        <taxon>Trematoda</taxon>
        <taxon>Digenea</taxon>
        <taxon>Plagiorchiida</taxon>
        <taxon>Pronocephalata</taxon>
        <taxon>Paramphistomoidea</taxon>
        <taxon>Paramphistomidae</taxon>
        <taxon>Calicophoron</taxon>
    </lineage>
</organism>
<proteinExistence type="inferred from homology"/>
<keyword evidence="4 5" id="KW-0378">Hydrolase</keyword>
<feature type="binding site" evidence="5">
    <location>
        <position position="127"/>
    </location>
    <ligand>
        <name>substrate</name>
    </ligand>
</feature>
<keyword evidence="2 5" id="KW-0645">Protease</keyword>
<dbReference type="InterPro" id="IPR002467">
    <property type="entry name" value="Pept_M24A_MAP1"/>
</dbReference>
<dbReference type="GO" id="GO:0070006">
    <property type="term" value="F:metalloaminopeptidase activity"/>
    <property type="evidence" value="ECO:0007669"/>
    <property type="project" value="UniProtKB-UniRule"/>
</dbReference>
<dbReference type="PRINTS" id="PR00599">
    <property type="entry name" value="MAPEPTIDASE"/>
</dbReference>
<comment type="cofactor">
    <cofactor evidence="5">
        <name>Co(2+)</name>
        <dbReference type="ChEBI" id="CHEBI:48828"/>
    </cofactor>
    <cofactor evidence="5">
        <name>Zn(2+)</name>
        <dbReference type="ChEBI" id="CHEBI:29105"/>
    </cofactor>
    <cofactor evidence="5">
        <name>Mn(2+)</name>
        <dbReference type="ChEBI" id="CHEBI:29035"/>
    </cofactor>
    <cofactor evidence="5">
        <name>Fe(2+)</name>
        <dbReference type="ChEBI" id="CHEBI:29033"/>
    </cofactor>
    <text evidence="5">Binds 2 divalent metal cations per subunit. Has a high-affinity and a low affinity metal-binding site. The true nature of the physiological cofactor is under debate. The enzyme is active with cobalt, zinc, manganese or divalent iron ions. Most likely, methionine aminopeptidases function as mononuclear Fe(2+)-metalloproteases under physiological conditions, and the catalytically relevant metal-binding site has been assigned to the histidine-containing high-affinity site.</text>
</comment>
<evidence type="ECO:0000313" key="8">
    <source>
        <dbReference type="Proteomes" id="UP001497525"/>
    </source>
</evidence>
<protein>
    <recommendedName>
        <fullName evidence="6">Peptidase M24 domain-containing protein</fullName>
    </recommendedName>
</protein>
<comment type="caution">
    <text evidence="7">The sequence shown here is derived from an EMBL/GenBank/DDBJ whole genome shotgun (WGS) entry which is preliminary data.</text>
</comment>
<dbReference type="SUPFAM" id="SSF55920">
    <property type="entry name" value="Creatinase/aminopeptidase"/>
    <property type="match status" value="1"/>
</dbReference>
<feature type="binding site" evidence="5">
    <location>
        <position position="281"/>
    </location>
    <ligand>
        <name>a divalent metal cation</name>
        <dbReference type="ChEBI" id="CHEBI:60240"/>
        <label>2</label>
        <note>catalytic</note>
    </ligand>
</feature>
<keyword evidence="1 5" id="KW-0031">Aminopeptidase</keyword>
<reference evidence="7" key="1">
    <citation type="submission" date="2024-06" db="EMBL/GenBank/DDBJ databases">
        <authorList>
            <person name="Liu X."/>
            <person name="Lenzi L."/>
            <person name="Haldenby T S."/>
            <person name="Uol C."/>
        </authorList>
    </citation>
    <scope>NUCLEOTIDE SEQUENCE</scope>
</reference>
<dbReference type="InterPro" id="IPR036005">
    <property type="entry name" value="Creatinase/aminopeptidase-like"/>
</dbReference>
<feature type="binding site" evidence="5">
    <location>
        <position position="326"/>
    </location>
    <ligand>
        <name>a divalent metal cation</name>
        <dbReference type="ChEBI" id="CHEBI:60240"/>
        <label>1</label>
    </ligand>
</feature>
<dbReference type="Gene3D" id="3.90.230.10">
    <property type="entry name" value="Creatinase/methionine aminopeptidase superfamily"/>
    <property type="match status" value="1"/>
</dbReference>
<feature type="binding site" evidence="5">
    <location>
        <position position="156"/>
    </location>
    <ligand>
        <name>a divalent metal cation</name>
        <dbReference type="ChEBI" id="CHEBI:60240"/>
        <label>2</label>
        <note>catalytic</note>
    </ligand>
</feature>
<dbReference type="PANTHER" id="PTHR43330:SF8">
    <property type="entry name" value="METHIONINE AMINOPEPTIDASE 1D, MITOCHONDRIAL"/>
    <property type="match status" value="1"/>
</dbReference>
<dbReference type="Proteomes" id="UP001497525">
    <property type="component" value="Unassembled WGS sequence"/>
</dbReference>
<evidence type="ECO:0000256" key="4">
    <source>
        <dbReference type="ARBA" id="ARBA00022801"/>
    </source>
</evidence>
<evidence type="ECO:0000256" key="5">
    <source>
        <dbReference type="HAMAP-Rule" id="MF_03174"/>
    </source>
</evidence>
<gene>
    <name evidence="7" type="ORF">CDAUBV1_LOCUS13738</name>
</gene>
<feature type="domain" description="Peptidase M24" evidence="6">
    <location>
        <begin position="63"/>
        <end position="333"/>
    </location>
</feature>
<feature type="binding site" evidence="5">
    <location>
        <position position="156"/>
    </location>
    <ligand>
        <name>a divalent metal cation</name>
        <dbReference type="ChEBI" id="CHEBI:60240"/>
        <label>1</label>
    </ligand>
</feature>
<comment type="catalytic activity">
    <reaction evidence="5">
        <text>Release of N-terminal amino acids, preferentially methionine, from peptides and arylamides.</text>
        <dbReference type="EC" id="3.4.11.18"/>
    </reaction>
</comment>
<dbReference type="HAMAP" id="MF_01974">
    <property type="entry name" value="MetAP_1"/>
    <property type="match status" value="1"/>
</dbReference>
<dbReference type="Pfam" id="PF00557">
    <property type="entry name" value="Peptidase_M24"/>
    <property type="match status" value="1"/>
</dbReference>
<feature type="binding site" evidence="5">
    <location>
        <position position="236"/>
    </location>
    <ligand>
        <name>a divalent metal cation</name>
        <dbReference type="ChEBI" id="CHEBI:60240"/>
        <label>2</label>
        <note>catalytic</note>
    </ligand>
</feature>
<dbReference type="GO" id="GO:0006508">
    <property type="term" value="P:proteolysis"/>
    <property type="evidence" value="ECO:0007669"/>
    <property type="project" value="UniProtKB-KW"/>
</dbReference>